<reference evidence="2 3" key="1">
    <citation type="journal article" date="2018" name="Genome Biol. Evol.">
        <title>Multiple Roots of Fruiting Body Formation in Amoebozoa.</title>
        <authorList>
            <person name="Hillmann F."/>
            <person name="Forbes G."/>
            <person name="Novohradska S."/>
            <person name="Ferling I."/>
            <person name="Riege K."/>
            <person name="Groth M."/>
            <person name="Westermann M."/>
            <person name="Marz M."/>
            <person name="Spaller T."/>
            <person name="Winckler T."/>
            <person name="Schaap P."/>
            <person name="Glockner G."/>
        </authorList>
    </citation>
    <scope>NUCLEOTIDE SEQUENCE [LARGE SCALE GENOMIC DNA]</scope>
    <source>
        <strain evidence="2 3">Jena</strain>
    </source>
</reference>
<keyword evidence="3" id="KW-1185">Reference proteome</keyword>
<comment type="caution">
    <text evidence="2">The sequence shown here is derived from an EMBL/GenBank/DDBJ whole genome shotgun (WGS) entry which is preliminary data.</text>
</comment>
<evidence type="ECO:0000313" key="3">
    <source>
        <dbReference type="Proteomes" id="UP000241769"/>
    </source>
</evidence>
<feature type="compositionally biased region" description="Polar residues" evidence="1">
    <location>
        <begin position="360"/>
        <end position="377"/>
    </location>
</feature>
<dbReference type="InParanoid" id="A0A2P6NN13"/>
<evidence type="ECO:0000313" key="2">
    <source>
        <dbReference type="EMBL" id="PRP85364.1"/>
    </source>
</evidence>
<dbReference type="AlphaFoldDB" id="A0A2P6NN13"/>
<feature type="compositionally biased region" description="Polar residues" evidence="1">
    <location>
        <begin position="321"/>
        <end position="334"/>
    </location>
</feature>
<proteinExistence type="predicted"/>
<dbReference type="EMBL" id="MDYQ01000046">
    <property type="protein sequence ID" value="PRP85364.1"/>
    <property type="molecule type" value="Genomic_DNA"/>
</dbReference>
<name>A0A2P6NN13_9EUKA</name>
<evidence type="ECO:0000256" key="1">
    <source>
        <dbReference type="SAM" id="MobiDB-lite"/>
    </source>
</evidence>
<gene>
    <name evidence="2" type="ORF">PROFUN_07072</name>
</gene>
<organism evidence="2 3">
    <name type="scientific">Planoprotostelium fungivorum</name>
    <dbReference type="NCBI Taxonomy" id="1890364"/>
    <lineage>
        <taxon>Eukaryota</taxon>
        <taxon>Amoebozoa</taxon>
        <taxon>Evosea</taxon>
        <taxon>Variosea</taxon>
        <taxon>Cavosteliida</taxon>
        <taxon>Cavosteliaceae</taxon>
        <taxon>Planoprotostelium</taxon>
    </lineage>
</organism>
<feature type="region of interest" description="Disordered" evidence="1">
    <location>
        <begin position="301"/>
        <end position="415"/>
    </location>
</feature>
<feature type="region of interest" description="Disordered" evidence="1">
    <location>
        <begin position="453"/>
        <end position="491"/>
    </location>
</feature>
<protein>
    <submittedName>
        <fullName evidence="2">Uncharacterized protein</fullName>
    </submittedName>
</protein>
<dbReference type="Proteomes" id="UP000241769">
    <property type="component" value="Unassembled WGS sequence"/>
</dbReference>
<sequence length="491" mass="56928">MVVVPSWKYDFQLLSSDLFVDGPVEVNFFEEKTQVEEVKPDDPVWYREPKEALVANQSFDVRALRQGVEKVLKQLDEELYEVMLTGTIHQDLPHEEVKLWRDTFPHLRVVGNQCTLHRRPLDYVEARGQTEAPFDESYHIHTETDDEKEEATGHLTIEGNRVKIVPCAQEEILLLHGCYEETLLIHVSDSTDNDLNSSQKSRSNRKDFFDWMDRGKFGFDQECRSHKALDESESFLPSPRSSVKQQAVDQMFDQVWKTLVPSMAIWLYPLVRREYDRKKMTSPRKLHPITASVSMEDITQAAHKPMKSKRQTRPVSEYVRPSTSRLPRPQSSTPKIDMITHPKEQMHPPWARTPRDHGTQRNPSTTTNVRPKSQKVQPTMAVKPLRTGQKNVREKSPVPHLPPISSRPDEEPSNDLRHDVTRVIDVKMNNFSVGTTVPQERPSHLDVEWAQAVTEPRARMNRPKTSIPRKMNEREGRKHETTSRVQLKPIK</sequence>
<accession>A0A2P6NN13</accession>
<dbReference type="OrthoDB" id="5780456at2759"/>
<feature type="compositionally biased region" description="Basic and acidic residues" evidence="1">
    <location>
        <begin position="470"/>
        <end position="482"/>
    </location>
</feature>